<sequence length="94" mass="9759">MTTGTTGESADVAAQTRWAIPLIVLIPVAAIGLATSLSTPWRMVAWPLWGVAAALTVAGWVQVRREGGGGAAGWVSCLLLHGVLVWQAVRLLVG</sequence>
<gene>
    <name evidence="2" type="ORF">JK363_37790</name>
</gene>
<accession>A0ABS1NQA2</accession>
<dbReference type="Proteomes" id="UP000634229">
    <property type="component" value="Unassembled WGS sequence"/>
</dbReference>
<dbReference type="EMBL" id="JAERRF010000042">
    <property type="protein sequence ID" value="MBL1102271.1"/>
    <property type="molecule type" value="Genomic_DNA"/>
</dbReference>
<comment type="caution">
    <text evidence="2">The sequence shown here is derived from an EMBL/GenBank/DDBJ whole genome shotgun (WGS) entry which is preliminary data.</text>
</comment>
<proteinExistence type="predicted"/>
<dbReference type="RefSeq" id="WP_201882576.1">
    <property type="nucleotide sequence ID" value="NZ_JAERRF010000042.1"/>
</dbReference>
<keyword evidence="3" id="KW-1185">Reference proteome</keyword>
<reference evidence="2 3" key="1">
    <citation type="submission" date="2021-01" db="EMBL/GenBank/DDBJ databases">
        <title>WGS of actinomycetes isolated from Thailand.</title>
        <authorList>
            <person name="Thawai C."/>
        </authorList>
    </citation>
    <scope>NUCLEOTIDE SEQUENCE [LARGE SCALE GENOMIC DNA]</scope>
    <source>
        <strain evidence="2 3">CA1R205</strain>
    </source>
</reference>
<keyword evidence="1" id="KW-0812">Transmembrane</keyword>
<protein>
    <submittedName>
        <fullName evidence="2">Uncharacterized protein</fullName>
    </submittedName>
</protein>
<feature type="transmembrane region" description="Helical" evidence="1">
    <location>
        <begin position="44"/>
        <end position="61"/>
    </location>
</feature>
<evidence type="ECO:0000313" key="3">
    <source>
        <dbReference type="Proteomes" id="UP000634229"/>
    </source>
</evidence>
<feature type="transmembrane region" description="Helical" evidence="1">
    <location>
        <begin position="73"/>
        <end position="93"/>
    </location>
</feature>
<feature type="transmembrane region" description="Helical" evidence="1">
    <location>
        <begin position="18"/>
        <end position="37"/>
    </location>
</feature>
<organism evidence="2 3">
    <name type="scientific">Streptomyces coffeae</name>
    <dbReference type="NCBI Taxonomy" id="621382"/>
    <lineage>
        <taxon>Bacteria</taxon>
        <taxon>Bacillati</taxon>
        <taxon>Actinomycetota</taxon>
        <taxon>Actinomycetes</taxon>
        <taxon>Kitasatosporales</taxon>
        <taxon>Streptomycetaceae</taxon>
        <taxon>Streptomyces</taxon>
    </lineage>
</organism>
<name>A0ABS1NQA2_9ACTN</name>
<evidence type="ECO:0000313" key="2">
    <source>
        <dbReference type="EMBL" id="MBL1102271.1"/>
    </source>
</evidence>
<evidence type="ECO:0000256" key="1">
    <source>
        <dbReference type="SAM" id="Phobius"/>
    </source>
</evidence>
<keyword evidence="1" id="KW-0472">Membrane</keyword>
<keyword evidence="1" id="KW-1133">Transmembrane helix</keyword>